<name>A0A0A9GTA1_ARUDO</name>
<keyword evidence="1" id="KW-1133">Transmembrane helix</keyword>
<keyword evidence="1" id="KW-0812">Transmembrane</keyword>
<keyword evidence="1" id="KW-0472">Membrane</keyword>
<proteinExistence type="predicted"/>
<evidence type="ECO:0000313" key="2">
    <source>
        <dbReference type="EMBL" id="JAE28250.1"/>
    </source>
</evidence>
<accession>A0A0A9GTA1</accession>
<feature type="transmembrane region" description="Helical" evidence="1">
    <location>
        <begin position="6"/>
        <end position="25"/>
    </location>
</feature>
<dbReference type="AlphaFoldDB" id="A0A0A9GTA1"/>
<dbReference type="EMBL" id="GBRH01169646">
    <property type="protein sequence ID" value="JAE28250.1"/>
    <property type="molecule type" value="Transcribed_RNA"/>
</dbReference>
<reference evidence="2" key="2">
    <citation type="journal article" date="2015" name="Data Brief">
        <title>Shoot transcriptome of the giant reed, Arundo donax.</title>
        <authorList>
            <person name="Barrero R.A."/>
            <person name="Guerrero F.D."/>
            <person name="Moolhuijzen P."/>
            <person name="Goolsby J.A."/>
            <person name="Tidwell J."/>
            <person name="Bellgard S.E."/>
            <person name="Bellgard M.I."/>
        </authorList>
    </citation>
    <scope>NUCLEOTIDE SEQUENCE</scope>
    <source>
        <tissue evidence="2">Shoot tissue taken approximately 20 cm above the soil surface</tissue>
    </source>
</reference>
<protein>
    <submittedName>
        <fullName evidence="2">Uncharacterized protein</fullName>
    </submittedName>
</protein>
<organism evidence="2">
    <name type="scientific">Arundo donax</name>
    <name type="common">Giant reed</name>
    <name type="synonym">Donax arundinaceus</name>
    <dbReference type="NCBI Taxonomy" id="35708"/>
    <lineage>
        <taxon>Eukaryota</taxon>
        <taxon>Viridiplantae</taxon>
        <taxon>Streptophyta</taxon>
        <taxon>Embryophyta</taxon>
        <taxon>Tracheophyta</taxon>
        <taxon>Spermatophyta</taxon>
        <taxon>Magnoliopsida</taxon>
        <taxon>Liliopsida</taxon>
        <taxon>Poales</taxon>
        <taxon>Poaceae</taxon>
        <taxon>PACMAD clade</taxon>
        <taxon>Arundinoideae</taxon>
        <taxon>Arundineae</taxon>
        <taxon>Arundo</taxon>
    </lineage>
</organism>
<reference evidence="2" key="1">
    <citation type="submission" date="2014-09" db="EMBL/GenBank/DDBJ databases">
        <authorList>
            <person name="Magalhaes I.L.F."/>
            <person name="Oliveira U."/>
            <person name="Santos F.R."/>
            <person name="Vidigal T.H.D.A."/>
            <person name="Brescovit A.D."/>
            <person name="Santos A.J."/>
        </authorList>
    </citation>
    <scope>NUCLEOTIDE SEQUENCE</scope>
    <source>
        <tissue evidence="2">Shoot tissue taken approximately 20 cm above the soil surface</tissue>
    </source>
</reference>
<evidence type="ECO:0000256" key="1">
    <source>
        <dbReference type="SAM" id="Phobius"/>
    </source>
</evidence>
<sequence length="61" mass="7019">MFTKNHNNILLLILWSCIVIAFPFYRIRSATTDTHIFVPFENLIIKLVSITTSLHCSVVVN</sequence>